<dbReference type="CDD" id="cd02869">
    <property type="entry name" value="PseudoU_synth_RluA_like"/>
    <property type="match status" value="1"/>
</dbReference>
<dbReference type="GO" id="GO:0009982">
    <property type="term" value="F:pseudouridine synthase activity"/>
    <property type="evidence" value="ECO:0007669"/>
    <property type="project" value="InterPro"/>
</dbReference>
<dbReference type="EMBL" id="PVNP01000054">
    <property type="protein sequence ID" value="PRO74179.1"/>
    <property type="molecule type" value="Genomic_DNA"/>
</dbReference>
<dbReference type="InterPro" id="IPR050188">
    <property type="entry name" value="RluA_PseudoU_synthase"/>
</dbReference>
<organism evidence="3 4">
    <name type="scientific">Alteromonas alba</name>
    <dbReference type="NCBI Taxonomy" id="2079529"/>
    <lineage>
        <taxon>Bacteria</taxon>
        <taxon>Pseudomonadati</taxon>
        <taxon>Pseudomonadota</taxon>
        <taxon>Gammaproteobacteria</taxon>
        <taxon>Alteromonadales</taxon>
        <taxon>Alteromonadaceae</taxon>
        <taxon>Alteromonas/Salinimonas group</taxon>
        <taxon>Alteromonas</taxon>
    </lineage>
</organism>
<sequence>MTEVIFSHPDFFIIDKPAGVTMHDAEHGIVQQVCKALQETDLHLVHRLDDGTSGCLILARNPQAAARFEVLFRTRQVQKYYLALVEKKPKKKQGTITGDMKNRRNGQHILLKSQQNPAVTQFFSYGFADAPRLMLVKPLSGKTHQIRVAMKSLGSPIVGDTLYSAAPADRLYLHAWGLEFEYEGEPVSVFCTPSDGEYFAHNSIADWLAQAPHPNTLNWPKSAVKSRDKDI</sequence>
<protein>
    <submittedName>
        <fullName evidence="3">TIGR01621 family pseudouridine synthase</fullName>
    </submittedName>
</protein>
<dbReference type="GO" id="GO:0003723">
    <property type="term" value="F:RNA binding"/>
    <property type="evidence" value="ECO:0007669"/>
    <property type="project" value="InterPro"/>
</dbReference>
<evidence type="ECO:0000313" key="4">
    <source>
        <dbReference type="Proteomes" id="UP000238949"/>
    </source>
</evidence>
<dbReference type="GO" id="GO:0140098">
    <property type="term" value="F:catalytic activity, acting on RNA"/>
    <property type="evidence" value="ECO:0007669"/>
    <property type="project" value="UniProtKB-ARBA"/>
</dbReference>
<dbReference type="InterPro" id="IPR020103">
    <property type="entry name" value="PsdUridine_synth_cat_dom_sf"/>
</dbReference>
<dbReference type="SUPFAM" id="SSF55120">
    <property type="entry name" value="Pseudouridine synthase"/>
    <property type="match status" value="1"/>
</dbReference>
<name>A0A2S9VCI8_9ALTE</name>
<dbReference type="OrthoDB" id="9807829at2"/>
<dbReference type="InterPro" id="IPR006145">
    <property type="entry name" value="PsdUridine_synth_RsuA/RluA"/>
</dbReference>
<dbReference type="Proteomes" id="UP000238949">
    <property type="component" value="Unassembled WGS sequence"/>
</dbReference>
<comment type="caution">
    <text evidence="3">The sequence shown here is derived from an EMBL/GenBank/DDBJ whole genome shotgun (WGS) entry which is preliminary data.</text>
</comment>
<dbReference type="InterPro" id="IPR006508">
    <property type="entry name" value="PsdUridine_synth_RluA-like"/>
</dbReference>
<proteinExistence type="inferred from homology"/>
<accession>A0A2S9VCI8</accession>
<dbReference type="Pfam" id="PF00849">
    <property type="entry name" value="PseudoU_synth_2"/>
    <property type="match status" value="1"/>
</dbReference>
<dbReference type="PANTHER" id="PTHR21600:SF87">
    <property type="entry name" value="RNA PSEUDOURIDYLATE SYNTHASE DOMAIN-CONTAINING PROTEIN 1"/>
    <property type="match status" value="1"/>
</dbReference>
<comment type="similarity">
    <text evidence="1">Belongs to the pseudouridine synthase RluA family.</text>
</comment>
<keyword evidence="4" id="KW-1185">Reference proteome</keyword>
<dbReference type="PROSITE" id="PS01129">
    <property type="entry name" value="PSI_RLU"/>
    <property type="match status" value="1"/>
</dbReference>
<evidence type="ECO:0000256" key="1">
    <source>
        <dbReference type="ARBA" id="ARBA00010876"/>
    </source>
</evidence>
<dbReference type="RefSeq" id="WP_105934041.1">
    <property type="nucleotide sequence ID" value="NZ_PVNP01000054.1"/>
</dbReference>
<feature type="domain" description="Pseudouridine synthase RsuA/RluA-like" evidence="2">
    <location>
        <begin position="10"/>
        <end position="151"/>
    </location>
</feature>
<dbReference type="InterPro" id="IPR006224">
    <property type="entry name" value="PsdUridine_synth_RluA-like_CS"/>
</dbReference>
<evidence type="ECO:0000313" key="3">
    <source>
        <dbReference type="EMBL" id="PRO74179.1"/>
    </source>
</evidence>
<evidence type="ECO:0000259" key="2">
    <source>
        <dbReference type="Pfam" id="PF00849"/>
    </source>
</evidence>
<dbReference type="AlphaFoldDB" id="A0A2S9VCI8"/>
<dbReference type="NCBIfam" id="TIGR01621">
    <property type="entry name" value="RluA-like"/>
    <property type="match status" value="1"/>
</dbReference>
<dbReference type="Gene3D" id="3.30.2350.10">
    <property type="entry name" value="Pseudouridine synthase"/>
    <property type="match status" value="1"/>
</dbReference>
<dbReference type="GO" id="GO:0000455">
    <property type="term" value="P:enzyme-directed rRNA pseudouridine synthesis"/>
    <property type="evidence" value="ECO:0007669"/>
    <property type="project" value="TreeGrafter"/>
</dbReference>
<gene>
    <name evidence="3" type="ORF">C6Y40_07330</name>
</gene>
<dbReference type="PANTHER" id="PTHR21600">
    <property type="entry name" value="MITOCHONDRIAL RNA PSEUDOURIDINE SYNTHASE"/>
    <property type="match status" value="1"/>
</dbReference>
<reference evidence="4" key="1">
    <citation type="journal article" date="2020" name="Int. J. Syst. Evol. Microbiol.">
        <title>Alteromonas alba sp. nov., a marine bacterium isolated from the seawater of the West Pacific Ocean.</title>
        <authorList>
            <person name="Sun C."/>
            <person name="Wu Y.-H."/>
            <person name="Xamxidin M."/>
            <person name="Cheng H."/>
            <person name="Xu X.-W."/>
        </authorList>
    </citation>
    <scope>NUCLEOTIDE SEQUENCE [LARGE SCALE GENOMIC DNA]</scope>
    <source>
        <strain evidence="4">190</strain>
    </source>
</reference>